<dbReference type="HOGENOM" id="CLU_009834_2_0_11"/>
<keyword evidence="3 7" id="KW-0560">Oxidoreductase</keyword>
<reference evidence="7 8" key="1">
    <citation type="submission" date="2012-06" db="EMBL/GenBank/DDBJ databases">
        <title>Complete genome sequence of Corynebacterium terpenotabidum Y-11 (=DSM 44721).</title>
        <authorList>
            <person name="Ruckert C."/>
            <person name="Albersmeier A."/>
            <person name="Al-Dilaimi A."/>
            <person name="Szczepanowski R."/>
            <person name="Kalinowski J."/>
        </authorList>
    </citation>
    <scope>NUCLEOTIDE SEQUENCE [LARGE SCALE GENOMIC DNA]</scope>
    <source>
        <strain evidence="7 8">Y-11</strain>
    </source>
</reference>
<dbReference type="STRING" id="1200352.A606_03115"/>
<gene>
    <name evidence="7" type="ORF">A606_03115</name>
</gene>
<dbReference type="SUPFAM" id="SSF51735">
    <property type="entry name" value="NAD(P)-binding Rossmann-fold domains"/>
    <property type="match status" value="1"/>
</dbReference>
<dbReference type="KEGG" id="cter:A606_03115"/>
<dbReference type="SUPFAM" id="SSF48179">
    <property type="entry name" value="6-phosphogluconate dehydrogenase C-terminal domain-like"/>
    <property type="match status" value="1"/>
</dbReference>
<dbReference type="Gene3D" id="1.10.1040.10">
    <property type="entry name" value="N-(1-d-carboxylethyl)-l-norvaline Dehydrogenase, domain 2"/>
    <property type="match status" value="1"/>
</dbReference>
<protein>
    <submittedName>
        <fullName evidence="7">3-hydroxybutyryl-CoA dehydrogenase</fullName>
        <ecNumber evidence="7">1.1.1.157</ecNumber>
    </submittedName>
</protein>
<dbReference type="PIRSF" id="PIRSF000105">
    <property type="entry name" value="HCDH"/>
    <property type="match status" value="1"/>
</dbReference>
<dbReference type="GO" id="GO:0070403">
    <property type="term" value="F:NAD+ binding"/>
    <property type="evidence" value="ECO:0007669"/>
    <property type="project" value="InterPro"/>
</dbReference>
<dbReference type="GO" id="GO:0006631">
    <property type="term" value="P:fatty acid metabolic process"/>
    <property type="evidence" value="ECO:0007669"/>
    <property type="project" value="InterPro"/>
</dbReference>
<feature type="domain" description="3-hydroxyacyl-CoA dehydrogenase C-terminal" evidence="5">
    <location>
        <begin position="191"/>
        <end position="284"/>
    </location>
</feature>
<name>S4XCF5_9CORY</name>
<dbReference type="InterPro" id="IPR008927">
    <property type="entry name" value="6-PGluconate_DH-like_C_sf"/>
</dbReference>
<dbReference type="EC" id="1.1.1.157" evidence="7"/>
<comment type="similarity">
    <text evidence="2">Belongs to the 3-hydroxyacyl-CoA dehydrogenase family.</text>
</comment>
<dbReference type="Gene3D" id="3.40.50.720">
    <property type="entry name" value="NAD(P)-binding Rossmann-like Domain"/>
    <property type="match status" value="1"/>
</dbReference>
<dbReference type="InterPro" id="IPR006176">
    <property type="entry name" value="3-OHacyl-CoA_DH_NAD-bd"/>
</dbReference>
<evidence type="ECO:0000259" key="5">
    <source>
        <dbReference type="Pfam" id="PF00725"/>
    </source>
</evidence>
<dbReference type="eggNOG" id="COG1250">
    <property type="taxonomic scope" value="Bacteria"/>
</dbReference>
<dbReference type="Pfam" id="PF00725">
    <property type="entry name" value="3HCDH"/>
    <property type="match status" value="1"/>
</dbReference>
<evidence type="ECO:0000256" key="4">
    <source>
        <dbReference type="PIRSR" id="PIRSR000105-1"/>
    </source>
</evidence>
<feature type="domain" description="3-hydroxyacyl-CoA dehydrogenase NAD binding" evidence="6">
    <location>
        <begin position="6"/>
        <end position="187"/>
    </location>
</feature>
<dbReference type="PANTHER" id="PTHR48075:SF5">
    <property type="entry name" value="3-HYDROXYBUTYRYL-COA DEHYDROGENASE"/>
    <property type="match status" value="1"/>
</dbReference>
<dbReference type="Pfam" id="PF02737">
    <property type="entry name" value="3HCDH_N"/>
    <property type="match status" value="1"/>
</dbReference>
<organism evidence="7 8">
    <name type="scientific">Corynebacterium terpenotabidum Y-11</name>
    <dbReference type="NCBI Taxonomy" id="1200352"/>
    <lineage>
        <taxon>Bacteria</taxon>
        <taxon>Bacillati</taxon>
        <taxon>Actinomycetota</taxon>
        <taxon>Actinomycetes</taxon>
        <taxon>Mycobacteriales</taxon>
        <taxon>Corynebacteriaceae</taxon>
        <taxon>Corynebacterium</taxon>
    </lineage>
</organism>
<comment type="pathway">
    <text evidence="1">Lipid metabolism; butanoate metabolism.</text>
</comment>
<evidence type="ECO:0000256" key="3">
    <source>
        <dbReference type="ARBA" id="ARBA00023002"/>
    </source>
</evidence>
<feature type="site" description="Important for catalytic activity" evidence="4">
    <location>
        <position position="144"/>
    </location>
</feature>
<evidence type="ECO:0000313" key="7">
    <source>
        <dbReference type="EMBL" id="AGP30276.1"/>
    </source>
</evidence>
<dbReference type="InterPro" id="IPR006108">
    <property type="entry name" value="3HC_DH_C"/>
</dbReference>
<evidence type="ECO:0000259" key="6">
    <source>
        <dbReference type="Pfam" id="PF02737"/>
    </source>
</evidence>
<dbReference type="Proteomes" id="UP000014809">
    <property type="component" value="Chromosome"/>
</dbReference>
<evidence type="ECO:0000313" key="8">
    <source>
        <dbReference type="Proteomes" id="UP000014809"/>
    </source>
</evidence>
<accession>S4XCF5</accession>
<evidence type="ECO:0000256" key="1">
    <source>
        <dbReference type="ARBA" id="ARBA00005086"/>
    </source>
</evidence>
<keyword evidence="8" id="KW-1185">Reference proteome</keyword>
<dbReference type="NCBIfam" id="NF006143">
    <property type="entry name" value="PRK08293.1"/>
    <property type="match status" value="1"/>
</dbReference>
<evidence type="ECO:0000256" key="2">
    <source>
        <dbReference type="ARBA" id="ARBA00009463"/>
    </source>
</evidence>
<dbReference type="InterPro" id="IPR013328">
    <property type="entry name" value="6PGD_dom2"/>
</dbReference>
<proteinExistence type="inferred from homology"/>
<dbReference type="PATRIC" id="fig|1200352.3.peg.624"/>
<dbReference type="AlphaFoldDB" id="S4XCF5"/>
<sequence length="284" mass="30196">MSGITNVTVLGTGVLGSQIAYQTAYSGFSVTAYDIDDNALGQARTRFADLVETYKKDAVPGAAEGRADEALTRIRLSADLADAVRDADLVIEAVPEVLSIKQETYGKLGKVAPEKTIFATNSSTLLPSDLKAFTGRPARFLALHFANRVWKFNTAEVMGTADTDPAVVDEVIAFAGEIGMVPVPLHKEKAGYVLNSLLVPFLNAGYALAAGGYAEPADIDNVWRIGTGAPLGPFQITDIIGLRTPYNILSNAGAEAKPLADWLKTNYIDKGKLGVATGEGFYTY</sequence>
<dbReference type="PANTHER" id="PTHR48075">
    <property type="entry name" value="3-HYDROXYACYL-COA DEHYDROGENASE FAMILY PROTEIN"/>
    <property type="match status" value="1"/>
</dbReference>
<dbReference type="InterPro" id="IPR036291">
    <property type="entry name" value="NAD(P)-bd_dom_sf"/>
</dbReference>
<dbReference type="GO" id="GO:0008691">
    <property type="term" value="F:3-hydroxybutyryl-CoA dehydrogenase activity"/>
    <property type="evidence" value="ECO:0007669"/>
    <property type="project" value="UniProtKB-EC"/>
</dbReference>
<dbReference type="EMBL" id="CP003696">
    <property type="protein sequence ID" value="AGP30276.1"/>
    <property type="molecule type" value="Genomic_DNA"/>
</dbReference>
<dbReference type="InterPro" id="IPR022694">
    <property type="entry name" value="3-OHacyl-CoA_DH"/>
</dbReference>